<proteinExistence type="predicted"/>
<dbReference type="InterPro" id="IPR023393">
    <property type="entry name" value="START-like_dom_sf"/>
</dbReference>
<name>A0A8J3FFE8_9ACTN</name>
<evidence type="ECO:0008006" key="3">
    <source>
        <dbReference type="Google" id="ProtNLM"/>
    </source>
</evidence>
<dbReference type="InterPro" id="IPR019587">
    <property type="entry name" value="Polyketide_cyclase/dehydratase"/>
</dbReference>
<dbReference type="SUPFAM" id="SSF55961">
    <property type="entry name" value="Bet v1-like"/>
    <property type="match status" value="1"/>
</dbReference>
<comment type="caution">
    <text evidence="1">The sequence shown here is derived from an EMBL/GenBank/DDBJ whole genome shotgun (WGS) entry which is preliminary data.</text>
</comment>
<organism evidence="1 2">
    <name type="scientific">Pilimelia terevasa</name>
    <dbReference type="NCBI Taxonomy" id="53372"/>
    <lineage>
        <taxon>Bacteria</taxon>
        <taxon>Bacillati</taxon>
        <taxon>Actinomycetota</taxon>
        <taxon>Actinomycetes</taxon>
        <taxon>Micromonosporales</taxon>
        <taxon>Micromonosporaceae</taxon>
        <taxon>Pilimelia</taxon>
    </lineage>
</organism>
<keyword evidence="2" id="KW-1185">Reference proteome</keyword>
<dbReference type="Pfam" id="PF10604">
    <property type="entry name" value="Polyketide_cyc2"/>
    <property type="match status" value="1"/>
</dbReference>
<evidence type="ECO:0000313" key="1">
    <source>
        <dbReference type="EMBL" id="GGK12573.1"/>
    </source>
</evidence>
<dbReference type="EMBL" id="BMQC01000001">
    <property type="protein sequence ID" value="GGK12573.1"/>
    <property type="molecule type" value="Genomic_DNA"/>
</dbReference>
<reference evidence="1" key="1">
    <citation type="journal article" date="2014" name="Int. J. Syst. Evol. Microbiol.">
        <title>Complete genome sequence of Corynebacterium casei LMG S-19264T (=DSM 44701T), isolated from a smear-ripened cheese.</title>
        <authorList>
            <consortium name="US DOE Joint Genome Institute (JGI-PGF)"/>
            <person name="Walter F."/>
            <person name="Albersmeier A."/>
            <person name="Kalinowski J."/>
            <person name="Ruckert C."/>
        </authorList>
    </citation>
    <scope>NUCLEOTIDE SEQUENCE</scope>
    <source>
        <strain evidence="1">JCM 3091</strain>
    </source>
</reference>
<dbReference type="Gene3D" id="3.30.530.20">
    <property type="match status" value="1"/>
</dbReference>
<accession>A0A8J3FFE8</accession>
<evidence type="ECO:0000313" key="2">
    <source>
        <dbReference type="Proteomes" id="UP000662200"/>
    </source>
</evidence>
<reference evidence="1" key="2">
    <citation type="submission" date="2020-09" db="EMBL/GenBank/DDBJ databases">
        <authorList>
            <person name="Sun Q."/>
            <person name="Ohkuma M."/>
        </authorList>
    </citation>
    <scope>NUCLEOTIDE SEQUENCE</scope>
    <source>
        <strain evidence="1">JCM 3091</strain>
    </source>
</reference>
<sequence>MRVSTITVTQHVAAPDGLVWDLLADVAGRREWLSTAGAVEALTPPPFAVGTRWRETHRMPDGEQVAEEYRVDECVPGRRFVITSPGDGAAYRTSYTITPVTSGRHLGETLVTVAQHGHAEGRRARLLEVVLGGLAVRTAEGALRQELADLAAAAARRRDDPGAPAA</sequence>
<gene>
    <name evidence="1" type="ORF">GCM10010124_01360</name>
</gene>
<dbReference type="AlphaFoldDB" id="A0A8J3FFE8"/>
<dbReference type="Proteomes" id="UP000662200">
    <property type="component" value="Unassembled WGS sequence"/>
</dbReference>
<protein>
    <recommendedName>
        <fullName evidence="3">Polyketide cyclase/dehydrase</fullName>
    </recommendedName>
</protein>